<reference evidence="2 3" key="1">
    <citation type="submission" date="2023-10" db="EMBL/GenBank/DDBJ databases">
        <title>Culture-based analysis of two novel bacteria associated with mangrove crab gills.</title>
        <authorList>
            <person name="Yang X."/>
            <person name="Garuglieri E."/>
            <person name="Van Goethem M.W."/>
            <person name="Fusi M."/>
            <person name="Marasco R."/>
            <person name="Daffonchio D.G."/>
        </authorList>
    </citation>
    <scope>NUCLEOTIDE SEQUENCE</scope>
    <source>
        <strain evidence="2">UG2-1</strain>
        <strain evidence="1">UG2-2</strain>
        <strain evidence="3">UG2_2</strain>
    </source>
</reference>
<gene>
    <name evidence="2" type="ORF">R3L15_01535</name>
    <name evidence="1" type="ORF">R3L16_05860</name>
</gene>
<name>A0AAU6P803_9FLAO</name>
<dbReference type="KEGG" id="mcaa:R3L15_01535"/>
<dbReference type="EMBL" id="CP136925">
    <property type="protein sequence ID" value="WXA13566.1"/>
    <property type="molecule type" value="Genomic_DNA"/>
</dbReference>
<organism evidence="2">
    <name type="scientific">Mangrovimonas cancribranchiae</name>
    <dbReference type="NCBI Taxonomy" id="3080055"/>
    <lineage>
        <taxon>Bacteria</taxon>
        <taxon>Pseudomonadati</taxon>
        <taxon>Bacteroidota</taxon>
        <taxon>Flavobacteriia</taxon>
        <taxon>Flavobacteriales</taxon>
        <taxon>Flavobacteriaceae</taxon>
        <taxon>Mangrovimonas</taxon>
    </lineage>
</organism>
<keyword evidence="3" id="KW-1185">Reference proteome</keyword>
<evidence type="ECO:0000313" key="3">
    <source>
        <dbReference type="Proteomes" id="UP001368318"/>
    </source>
</evidence>
<dbReference type="EMBL" id="CP136924">
    <property type="protein sequence ID" value="WXA04015.1"/>
    <property type="molecule type" value="Genomic_DNA"/>
</dbReference>
<sequence>MAKYKSLFNVEGTLGEVTFYKNEDGYYVRSKGGVSKNRIMNDPNFARTRENISEFGNMATSGKQLRRAINSLMADAKDKRVTARVTQVMSKVKNEDLTSARGQRNVATGILTALGKAWLKGFNFNKHATMDSVLQAHFSLDTATGMVTITDLIPNQQISIPEGATHVSFSAAFLNLDFATDSSDLQLSNVENLPINGTATTITLTPAAPATGTGQSFYFLKVAFFQEVNGIQYPLNNGAFNALELIEVL</sequence>
<dbReference type="RefSeq" id="WP_338732834.1">
    <property type="nucleotide sequence ID" value="NZ_CP136924.1"/>
</dbReference>
<dbReference type="Proteomes" id="UP001368318">
    <property type="component" value="Chromosome"/>
</dbReference>
<protein>
    <submittedName>
        <fullName evidence="2">Uncharacterized protein</fullName>
    </submittedName>
</protein>
<evidence type="ECO:0000313" key="2">
    <source>
        <dbReference type="EMBL" id="WXA13566.1"/>
    </source>
</evidence>
<evidence type="ECO:0000313" key="1">
    <source>
        <dbReference type="EMBL" id="WXA04015.1"/>
    </source>
</evidence>
<accession>A0AAU6P803</accession>
<proteinExistence type="predicted"/>
<dbReference type="AlphaFoldDB" id="A0AAU6P803"/>